<feature type="region of interest" description="Disordered" evidence="1">
    <location>
        <begin position="28"/>
        <end position="56"/>
    </location>
</feature>
<dbReference type="Gene3D" id="2.40.128.200">
    <property type="match status" value="1"/>
</dbReference>
<gene>
    <name evidence="3" type="ORF">KDM89_13205</name>
</gene>
<comment type="caution">
    <text evidence="3">The sequence shown here is derived from an EMBL/GenBank/DDBJ whole genome shotgun (WGS) entry which is preliminary data.</text>
</comment>
<feature type="region of interest" description="Disordered" evidence="1">
    <location>
        <begin position="146"/>
        <end position="169"/>
    </location>
</feature>
<evidence type="ECO:0000313" key="3">
    <source>
        <dbReference type="EMBL" id="MBR7783104.1"/>
    </source>
</evidence>
<evidence type="ECO:0000313" key="4">
    <source>
        <dbReference type="Proteomes" id="UP000680067"/>
    </source>
</evidence>
<sequence length="169" mass="18234">MTELLKSFAGLMLAGSLLAAPAVNAATAPAKSKVSKSHKAAPAPAATESKEKDEDDIVPDITTHKNLEYKCELGNTLTLYTNTEDPHHVAMRWKKQLVRMTRVDTSTGANRFENRKAGFVWIGIPAKSMLLDSKKGQQLANECKTTDPVVAETTPDVSAAPAENTTQVK</sequence>
<evidence type="ECO:0000256" key="1">
    <source>
        <dbReference type="SAM" id="MobiDB-lite"/>
    </source>
</evidence>
<dbReference type="EMBL" id="JAGSPN010000009">
    <property type="protein sequence ID" value="MBR7783104.1"/>
    <property type="molecule type" value="Genomic_DNA"/>
</dbReference>
<name>A0A941DN70_9BURK</name>
<feature type="chain" id="PRO_5037137656" description="C-type lysozyme inhibitor domain-containing protein" evidence="2">
    <location>
        <begin position="26"/>
        <end position="169"/>
    </location>
</feature>
<dbReference type="AlphaFoldDB" id="A0A941DN70"/>
<dbReference type="InterPro" id="IPR036328">
    <property type="entry name" value="MliC_sf"/>
</dbReference>
<organism evidence="3 4">
    <name type="scientific">Undibacterium luofuense</name>
    <dbReference type="NCBI Taxonomy" id="2828733"/>
    <lineage>
        <taxon>Bacteria</taxon>
        <taxon>Pseudomonadati</taxon>
        <taxon>Pseudomonadota</taxon>
        <taxon>Betaproteobacteria</taxon>
        <taxon>Burkholderiales</taxon>
        <taxon>Oxalobacteraceae</taxon>
        <taxon>Undibacterium</taxon>
    </lineage>
</organism>
<dbReference type="RefSeq" id="WP_212688380.1">
    <property type="nucleotide sequence ID" value="NZ_JAGSPN010000009.1"/>
</dbReference>
<dbReference type="Proteomes" id="UP000680067">
    <property type="component" value="Unassembled WGS sequence"/>
</dbReference>
<keyword evidence="2" id="KW-0732">Signal</keyword>
<evidence type="ECO:0008006" key="5">
    <source>
        <dbReference type="Google" id="ProtNLM"/>
    </source>
</evidence>
<protein>
    <recommendedName>
        <fullName evidence="5">C-type lysozyme inhibitor domain-containing protein</fullName>
    </recommendedName>
</protein>
<proteinExistence type="predicted"/>
<keyword evidence="4" id="KW-1185">Reference proteome</keyword>
<accession>A0A941DN70</accession>
<feature type="signal peptide" evidence="2">
    <location>
        <begin position="1"/>
        <end position="25"/>
    </location>
</feature>
<evidence type="ECO:0000256" key="2">
    <source>
        <dbReference type="SAM" id="SignalP"/>
    </source>
</evidence>
<reference evidence="3" key="1">
    <citation type="submission" date="2021-04" db="EMBL/GenBank/DDBJ databases">
        <title>novel species isolated from subtropical streams in China.</title>
        <authorList>
            <person name="Lu H."/>
        </authorList>
    </citation>
    <scope>NUCLEOTIDE SEQUENCE</scope>
    <source>
        <strain evidence="3">LFS511W</strain>
    </source>
</reference>